<reference evidence="2" key="1">
    <citation type="submission" date="2022-11" db="UniProtKB">
        <authorList>
            <consortium name="WormBaseParasite"/>
        </authorList>
    </citation>
    <scope>IDENTIFICATION</scope>
</reference>
<dbReference type="Proteomes" id="UP000887579">
    <property type="component" value="Unplaced"/>
</dbReference>
<evidence type="ECO:0000313" key="1">
    <source>
        <dbReference type="Proteomes" id="UP000887579"/>
    </source>
</evidence>
<sequence length="493" mass="58003">MFNVSMNPFRRLTEKRRQNSEIGRTSYFAISHKQPKLNDPEFSIENFLSRLSTFRQNQPTTSNSNSILINDKPILPPKQKSSKINGKNENILSTKCFVEIFKRIPAKDLINHRLVCKDFNQIIQNHALEMDTVAVNQMKLVETSKNYFIRSETSRNLSKLMLEHIDRPLRHLKTNILDLYGITVSQKVMRYFLRSFKYQISMIKFNHCQFLISADKLARVINPWKPESLEFYNCSWNLINEENETNFDQLFVAFFFSRHQSLDSLIIDFSKMPQQKADKLARLINPWKPKSLEFYNCSWNLINEENETNFDQLFIDFFFSRHQSLDSLIIDFSKMPQQKLEISDKIAQIFIDLTKLPSNLIFRNCSTNISAKTLHNAIWSYIEAINSETTKILPKSFNWSFGQISDSEDTVASMLSRFSDYILTEKFEKFRLEIIFQVDSKFPVLNFGVEFEYLEELKNEEEDLSDIEWDESLDSDALYLSTVDSVMKKEITS</sequence>
<evidence type="ECO:0000313" key="2">
    <source>
        <dbReference type="WBParaSite" id="ES5_v2.g19118.t1"/>
    </source>
</evidence>
<dbReference type="WBParaSite" id="ES5_v2.g19118.t1">
    <property type="protein sequence ID" value="ES5_v2.g19118.t1"/>
    <property type="gene ID" value="ES5_v2.g19118"/>
</dbReference>
<name>A0AC34FP47_9BILA</name>
<organism evidence="1 2">
    <name type="scientific">Panagrolaimus sp. ES5</name>
    <dbReference type="NCBI Taxonomy" id="591445"/>
    <lineage>
        <taxon>Eukaryota</taxon>
        <taxon>Metazoa</taxon>
        <taxon>Ecdysozoa</taxon>
        <taxon>Nematoda</taxon>
        <taxon>Chromadorea</taxon>
        <taxon>Rhabditida</taxon>
        <taxon>Tylenchina</taxon>
        <taxon>Panagrolaimomorpha</taxon>
        <taxon>Panagrolaimoidea</taxon>
        <taxon>Panagrolaimidae</taxon>
        <taxon>Panagrolaimus</taxon>
    </lineage>
</organism>
<accession>A0AC34FP47</accession>
<protein>
    <submittedName>
        <fullName evidence="2">F-box domain-containing protein</fullName>
    </submittedName>
</protein>
<proteinExistence type="predicted"/>